<dbReference type="InterPro" id="IPR002861">
    <property type="entry name" value="Reeler_dom"/>
</dbReference>
<feature type="non-terminal residue" evidence="7">
    <location>
        <position position="1"/>
    </location>
</feature>
<dbReference type="EMBL" id="JAATIS010004524">
    <property type="protein sequence ID" value="KAG2461532.1"/>
    <property type="molecule type" value="Genomic_DNA"/>
</dbReference>
<dbReference type="CDD" id="cd09628">
    <property type="entry name" value="DOMON_SDR_2_like"/>
    <property type="match status" value="1"/>
</dbReference>
<feature type="domain" description="DOMON" evidence="5">
    <location>
        <begin position="286"/>
        <end position="401"/>
    </location>
</feature>
<comment type="subcellular location">
    <subcellularLocation>
        <location evidence="2">Membrane</location>
        <topology evidence="2">Multi-pass membrane protein</topology>
    </subcellularLocation>
</comment>
<dbReference type="Pfam" id="PF03351">
    <property type="entry name" value="DOMON"/>
    <property type="match status" value="1"/>
</dbReference>
<sequence>MRRCHIDTVSQPDRGFYRSTVSSDVPAACSRPETPPSPWAPYTLTQPFESSVCKASMGSHARPSGDPMAFKSVFLMVFGSALFLEPISSYSNGHVTKSCRSMKPGHKHHTVPPAMPYSLTVDKNIFKEGDQIKVTLSGTTSFEGFLIQARDAADLSSDTIGSFTLVNPAISQRLTCDGTEGSAVSHTSKSGKMKVEIIWNVPASAPSSVQFLFTVVRYYDTFWVKVPGPVITQGNVTYPTQLTSKTVTTEKTATSSSVLKEPFSAQGCGTSKSCLRDPAGCDPKKDTKCFFLSFTKEDTSALFEMSGPAEGYVAFAFSHDKWMGNDDVYICIRDGDYIDISAASDAGRTHPVMASQDHLTDKSWRYSDGIIQCTFKRDIKIILDNDRFPLDSSYFLFFADGQAEHAKSISEDEVKIIQSSHDEAQERFSAAQVLHALASDTNSDAEEPLIIRQ</sequence>
<dbReference type="Pfam" id="PF02014">
    <property type="entry name" value="Reeler"/>
    <property type="match status" value="1"/>
</dbReference>
<dbReference type="PANTHER" id="PTHR45828">
    <property type="entry name" value="CYTOCHROME B561/FERRIC REDUCTASE TRANSMEMBRANE"/>
    <property type="match status" value="1"/>
</dbReference>
<dbReference type="PROSITE" id="PS51019">
    <property type="entry name" value="REELIN"/>
    <property type="match status" value="1"/>
</dbReference>
<evidence type="ECO:0000313" key="7">
    <source>
        <dbReference type="EMBL" id="KAG2461532.1"/>
    </source>
</evidence>
<evidence type="ECO:0000256" key="3">
    <source>
        <dbReference type="ARBA" id="ARBA00009195"/>
    </source>
</evidence>
<gene>
    <name evidence="7" type="primary">Frrs1_1</name>
    <name evidence="7" type="ORF">GTO96_0008687</name>
</gene>
<dbReference type="InterPro" id="IPR051237">
    <property type="entry name" value="Ferric-chelate_Red/DefProt"/>
</dbReference>
<name>A0A8X8BP58_POLSE</name>
<keyword evidence="4" id="KW-0408">Iron</keyword>
<dbReference type="Gene3D" id="2.60.40.4060">
    <property type="entry name" value="Reeler domain"/>
    <property type="match status" value="1"/>
</dbReference>
<protein>
    <submittedName>
        <fullName evidence="7">FRRS1 reductase</fullName>
    </submittedName>
</protein>
<dbReference type="SMART" id="SM00664">
    <property type="entry name" value="DoH"/>
    <property type="match status" value="1"/>
</dbReference>
<accession>A0A8X8BP58</accession>
<comment type="similarity">
    <text evidence="3">Belongs to the FRRS1 family.</text>
</comment>
<evidence type="ECO:0000259" key="6">
    <source>
        <dbReference type="PROSITE" id="PS51019"/>
    </source>
</evidence>
<proteinExistence type="inferred from homology"/>
<evidence type="ECO:0000256" key="2">
    <source>
        <dbReference type="ARBA" id="ARBA00004141"/>
    </source>
</evidence>
<dbReference type="PROSITE" id="PS50836">
    <property type="entry name" value="DOMON"/>
    <property type="match status" value="1"/>
</dbReference>
<dbReference type="InterPro" id="IPR042307">
    <property type="entry name" value="Reeler_sf"/>
</dbReference>
<reference evidence="7 8" key="1">
    <citation type="journal article" date="2021" name="Cell">
        <title>Tracing the genetic footprints of vertebrate landing in non-teleost ray-finned fishes.</title>
        <authorList>
            <person name="Bi X."/>
            <person name="Wang K."/>
            <person name="Yang L."/>
            <person name="Pan H."/>
            <person name="Jiang H."/>
            <person name="Wei Q."/>
            <person name="Fang M."/>
            <person name="Yu H."/>
            <person name="Zhu C."/>
            <person name="Cai Y."/>
            <person name="He Y."/>
            <person name="Gan X."/>
            <person name="Zeng H."/>
            <person name="Yu D."/>
            <person name="Zhu Y."/>
            <person name="Jiang H."/>
            <person name="Qiu Q."/>
            <person name="Yang H."/>
            <person name="Zhang Y.E."/>
            <person name="Wang W."/>
            <person name="Zhu M."/>
            <person name="He S."/>
            <person name="Zhang G."/>
        </authorList>
    </citation>
    <scope>NUCLEOTIDE SEQUENCE [LARGE SCALE GENOMIC DNA]</scope>
    <source>
        <strain evidence="7">Bchr_013</strain>
    </source>
</reference>
<dbReference type="CDD" id="cd08544">
    <property type="entry name" value="Reeler"/>
    <property type="match status" value="1"/>
</dbReference>
<feature type="non-terminal residue" evidence="7">
    <location>
        <position position="453"/>
    </location>
</feature>
<organism evidence="7 8">
    <name type="scientific">Polypterus senegalus</name>
    <name type="common">Senegal bichir</name>
    <dbReference type="NCBI Taxonomy" id="55291"/>
    <lineage>
        <taxon>Eukaryota</taxon>
        <taxon>Metazoa</taxon>
        <taxon>Chordata</taxon>
        <taxon>Craniata</taxon>
        <taxon>Vertebrata</taxon>
        <taxon>Euteleostomi</taxon>
        <taxon>Actinopterygii</taxon>
        <taxon>Polypteriformes</taxon>
        <taxon>Polypteridae</taxon>
        <taxon>Polypterus</taxon>
    </lineage>
</organism>
<dbReference type="GO" id="GO:0016020">
    <property type="term" value="C:membrane"/>
    <property type="evidence" value="ECO:0007669"/>
    <property type="project" value="UniProtKB-SubCell"/>
</dbReference>
<keyword evidence="8" id="KW-1185">Reference proteome</keyword>
<dbReference type="AlphaFoldDB" id="A0A8X8BP58"/>
<feature type="domain" description="Reelin" evidence="6">
    <location>
        <begin position="80"/>
        <end position="250"/>
    </location>
</feature>
<evidence type="ECO:0000256" key="4">
    <source>
        <dbReference type="ARBA" id="ARBA00023004"/>
    </source>
</evidence>
<dbReference type="Proteomes" id="UP000886611">
    <property type="component" value="Unassembled WGS sequence"/>
</dbReference>
<dbReference type="InterPro" id="IPR005018">
    <property type="entry name" value="DOMON_domain"/>
</dbReference>
<evidence type="ECO:0000259" key="5">
    <source>
        <dbReference type="PROSITE" id="PS50836"/>
    </source>
</evidence>
<dbReference type="FunFam" id="2.60.40.4060:FF:000003">
    <property type="entry name" value="Ferric chelate reductase 1"/>
    <property type="match status" value="1"/>
</dbReference>
<evidence type="ECO:0000313" key="8">
    <source>
        <dbReference type="Proteomes" id="UP000886611"/>
    </source>
</evidence>
<comment type="caution">
    <text evidence="7">The sequence shown here is derived from an EMBL/GenBank/DDBJ whole genome shotgun (WGS) entry which is preliminary data.</text>
</comment>
<comment type="cofactor">
    <cofactor evidence="1">
        <name>heme b</name>
        <dbReference type="ChEBI" id="CHEBI:60344"/>
    </cofactor>
</comment>
<evidence type="ECO:0000256" key="1">
    <source>
        <dbReference type="ARBA" id="ARBA00001970"/>
    </source>
</evidence>
<dbReference type="PANTHER" id="PTHR45828:SF3">
    <property type="entry name" value="FERRIC-CHELATE REDUCTASE 1"/>
    <property type="match status" value="1"/>
</dbReference>